<dbReference type="InterPro" id="IPR013106">
    <property type="entry name" value="Ig_V-set"/>
</dbReference>
<name>A0AAD1VHU9_PELCU</name>
<dbReference type="GO" id="GO:0001817">
    <property type="term" value="P:regulation of cytokine production"/>
    <property type="evidence" value="ECO:0007669"/>
    <property type="project" value="TreeGrafter"/>
</dbReference>
<keyword evidence="3" id="KW-0393">Immunoglobulin domain</keyword>
<accession>A0AAD1VHU9</accession>
<feature type="signal peptide" evidence="4">
    <location>
        <begin position="1"/>
        <end position="21"/>
    </location>
</feature>
<evidence type="ECO:0000256" key="3">
    <source>
        <dbReference type="ARBA" id="ARBA00023319"/>
    </source>
</evidence>
<evidence type="ECO:0000256" key="4">
    <source>
        <dbReference type="SAM" id="SignalP"/>
    </source>
</evidence>
<dbReference type="GO" id="GO:0005102">
    <property type="term" value="F:signaling receptor binding"/>
    <property type="evidence" value="ECO:0007669"/>
    <property type="project" value="TreeGrafter"/>
</dbReference>
<dbReference type="PANTHER" id="PTHR24100">
    <property type="entry name" value="BUTYROPHILIN"/>
    <property type="match status" value="1"/>
</dbReference>
<comment type="subcellular location">
    <subcellularLocation>
        <location evidence="1">Membrane</location>
    </subcellularLocation>
</comment>
<dbReference type="SUPFAM" id="SSF48726">
    <property type="entry name" value="Immunoglobulin"/>
    <property type="match status" value="2"/>
</dbReference>
<dbReference type="PANTHER" id="PTHR24100:SF147">
    <property type="entry name" value="BUTYROPHILIN-LIKE 12"/>
    <property type="match status" value="1"/>
</dbReference>
<keyword evidence="4" id="KW-0732">Signal</keyword>
<keyword evidence="7" id="KW-1185">Reference proteome</keyword>
<evidence type="ECO:0000313" key="6">
    <source>
        <dbReference type="EMBL" id="CAH2218663.1"/>
    </source>
</evidence>
<feature type="domain" description="Ig-like" evidence="5">
    <location>
        <begin position="142"/>
        <end position="230"/>
    </location>
</feature>
<evidence type="ECO:0000259" key="5">
    <source>
        <dbReference type="PROSITE" id="PS50835"/>
    </source>
</evidence>
<dbReference type="AlphaFoldDB" id="A0AAD1VHU9"/>
<dbReference type="PROSITE" id="PS50835">
    <property type="entry name" value="IG_LIKE"/>
    <property type="match status" value="1"/>
</dbReference>
<dbReference type="Pfam" id="PF22705">
    <property type="entry name" value="C2-set_3"/>
    <property type="match status" value="1"/>
</dbReference>
<dbReference type="InterPro" id="IPR053896">
    <property type="entry name" value="BTN3A2-like_Ig-C"/>
</dbReference>
<evidence type="ECO:0000256" key="1">
    <source>
        <dbReference type="ARBA" id="ARBA00004370"/>
    </source>
</evidence>
<dbReference type="SMART" id="SM00406">
    <property type="entry name" value="IGv"/>
    <property type="match status" value="1"/>
</dbReference>
<dbReference type="Pfam" id="PF07686">
    <property type="entry name" value="V-set"/>
    <property type="match status" value="1"/>
</dbReference>
<organism evidence="6 7">
    <name type="scientific">Pelobates cultripes</name>
    <name type="common">Western spadefoot toad</name>
    <dbReference type="NCBI Taxonomy" id="61616"/>
    <lineage>
        <taxon>Eukaryota</taxon>
        <taxon>Metazoa</taxon>
        <taxon>Chordata</taxon>
        <taxon>Craniata</taxon>
        <taxon>Vertebrata</taxon>
        <taxon>Euteleostomi</taxon>
        <taxon>Amphibia</taxon>
        <taxon>Batrachia</taxon>
        <taxon>Anura</taxon>
        <taxon>Pelobatoidea</taxon>
        <taxon>Pelobatidae</taxon>
        <taxon>Pelobates</taxon>
    </lineage>
</organism>
<dbReference type="Proteomes" id="UP001295444">
    <property type="component" value="Chromosome 01"/>
</dbReference>
<proteinExistence type="predicted"/>
<dbReference type="InterPro" id="IPR013783">
    <property type="entry name" value="Ig-like_fold"/>
</dbReference>
<gene>
    <name evidence="6" type="ORF">PECUL_23A020077</name>
</gene>
<dbReference type="EMBL" id="OW240912">
    <property type="protein sequence ID" value="CAH2218663.1"/>
    <property type="molecule type" value="Genomic_DNA"/>
</dbReference>
<evidence type="ECO:0000256" key="2">
    <source>
        <dbReference type="ARBA" id="ARBA00023136"/>
    </source>
</evidence>
<evidence type="ECO:0000313" key="7">
    <source>
        <dbReference type="Proteomes" id="UP001295444"/>
    </source>
</evidence>
<dbReference type="GO" id="GO:0009897">
    <property type="term" value="C:external side of plasma membrane"/>
    <property type="evidence" value="ECO:0007669"/>
    <property type="project" value="TreeGrafter"/>
</dbReference>
<sequence length="242" mass="27002">MERLFQIQILFLLLFIPGFKSEDIAVGVNTHLYGSVTLPCTFNFVSGLEDLFVSCTHSSSSNRKNDKLVHCYKNGQDNLKDQDIQFRGRTEMSPDLARGTLKLTLNDVGFADEGFYTCAAANKKGRGEMVFRISIDRLHADDPLVVSRVSNGKTQLQCSSSGLFKEPRVEWQDGNGEDLTKNAKLPTVTKLSDGNLLVESVLDIDVQTNVHYFCRVMEGRLNRSTRAVLSDGKETVKITDDL</sequence>
<dbReference type="Gene3D" id="2.60.40.10">
    <property type="entry name" value="Immunoglobulins"/>
    <property type="match status" value="2"/>
</dbReference>
<reference evidence="6" key="1">
    <citation type="submission" date="2022-03" db="EMBL/GenBank/DDBJ databases">
        <authorList>
            <person name="Alioto T."/>
            <person name="Alioto T."/>
            <person name="Gomez Garrido J."/>
        </authorList>
    </citation>
    <scope>NUCLEOTIDE SEQUENCE</scope>
</reference>
<keyword evidence="2" id="KW-0472">Membrane</keyword>
<dbReference type="InterPro" id="IPR050504">
    <property type="entry name" value="IgSF_BTN/MOG"/>
</dbReference>
<dbReference type="InterPro" id="IPR036179">
    <property type="entry name" value="Ig-like_dom_sf"/>
</dbReference>
<protein>
    <submittedName>
        <fullName evidence="6">Butyrophilin 9</fullName>
    </submittedName>
</protein>
<feature type="chain" id="PRO_5041903800" evidence="4">
    <location>
        <begin position="22"/>
        <end position="242"/>
    </location>
</feature>
<dbReference type="GO" id="GO:0050852">
    <property type="term" value="P:T cell receptor signaling pathway"/>
    <property type="evidence" value="ECO:0007669"/>
    <property type="project" value="TreeGrafter"/>
</dbReference>
<dbReference type="InterPro" id="IPR007110">
    <property type="entry name" value="Ig-like_dom"/>
</dbReference>